<dbReference type="RefSeq" id="WP_087883292.1">
    <property type="nucleotide sequence ID" value="NZ_CP021748.1"/>
</dbReference>
<comment type="similarity">
    <text evidence="1">Belongs to the barstar family.</text>
</comment>
<name>A0A1Z1W6R2_9ACTN</name>
<dbReference type="SUPFAM" id="SSF52038">
    <property type="entry name" value="Barstar-related"/>
    <property type="match status" value="1"/>
</dbReference>
<feature type="domain" description="Barstar (barnase inhibitor)" evidence="2">
    <location>
        <begin position="35"/>
        <end position="130"/>
    </location>
</feature>
<protein>
    <recommendedName>
        <fullName evidence="2">Barstar (barnase inhibitor) domain-containing protein</fullName>
    </recommendedName>
</protein>
<sequence length="137" mass="14662">MADEDAERDHADGGGEALGPVPASVLDAVRGSGWATLALDLTGVLDKDAFMDRCAGALELPDWFGRNWDALADCLTDLSWTTDAPGRLLVVSGWREYAEAAPGDWAVAQEVFADAVTYWRGRERGLEVVLVVGPLSD</sequence>
<dbReference type="Gene3D" id="3.30.370.10">
    <property type="entry name" value="Barstar-like"/>
    <property type="match status" value="1"/>
</dbReference>
<keyword evidence="4" id="KW-1185">Reference proteome</keyword>
<dbReference type="InterPro" id="IPR035905">
    <property type="entry name" value="Barstar-like_sf"/>
</dbReference>
<dbReference type="EMBL" id="CP021748">
    <property type="protein sequence ID" value="ARX82097.1"/>
    <property type="molecule type" value="Genomic_DNA"/>
</dbReference>
<dbReference type="Pfam" id="PF01337">
    <property type="entry name" value="Barstar"/>
    <property type="match status" value="1"/>
</dbReference>
<evidence type="ECO:0000259" key="2">
    <source>
        <dbReference type="Pfam" id="PF01337"/>
    </source>
</evidence>
<dbReference type="AlphaFoldDB" id="A0A1Z1W6R2"/>
<proteinExistence type="inferred from homology"/>
<evidence type="ECO:0000313" key="4">
    <source>
        <dbReference type="Proteomes" id="UP000195880"/>
    </source>
</evidence>
<dbReference type="Proteomes" id="UP000195880">
    <property type="component" value="Chromosome"/>
</dbReference>
<accession>A0A1Z1W6R2</accession>
<reference evidence="3 4" key="1">
    <citation type="submission" date="2017-05" db="EMBL/GenBank/DDBJ databases">
        <title>Streptomyces alboflavus Genome sequencing and assembly.</title>
        <authorList>
            <person name="Wang Y."/>
            <person name="Du B."/>
            <person name="Ding Y."/>
            <person name="Liu H."/>
            <person name="Hou Q."/>
            <person name="Liu K."/>
            <person name="Wang C."/>
            <person name="Yao L."/>
        </authorList>
    </citation>
    <scope>NUCLEOTIDE SEQUENCE [LARGE SCALE GENOMIC DNA]</scope>
    <source>
        <strain evidence="3 4">MDJK44</strain>
    </source>
</reference>
<dbReference type="eggNOG" id="COG2732">
    <property type="taxonomic scope" value="Bacteria"/>
</dbReference>
<dbReference type="InterPro" id="IPR000468">
    <property type="entry name" value="Barstar"/>
</dbReference>
<gene>
    <name evidence="3" type="ORF">SMD44_01498</name>
</gene>
<evidence type="ECO:0000256" key="1">
    <source>
        <dbReference type="ARBA" id="ARBA00006845"/>
    </source>
</evidence>
<dbReference type="STRING" id="67267.GCA_000716675_03747"/>
<evidence type="ECO:0000313" key="3">
    <source>
        <dbReference type="EMBL" id="ARX82097.1"/>
    </source>
</evidence>
<dbReference type="OrthoDB" id="5184890at2"/>
<dbReference type="CDD" id="cd05141">
    <property type="entry name" value="Barstar_evA4336-like"/>
    <property type="match status" value="1"/>
</dbReference>
<organism evidence="3 4">
    <name type="scientific">Streptomyces alboflavus</name>
    <dbReference type="NCBI Taxonomy" id="67267"/>
    <lineage>
        <taxon>Bacteria</taxon>
        <taxon>Bacillati</taxon>
        <taxon>Actinomycetota</taxon>
        <taxon>Actinomycetes</taxon>
        <taxon>Kitasatosporales</taxon>
        <taxon>Streptomycetaceae</taxon>
        <taxon>Streptomyces</taxon>
    </lineage>
</organism>
<dbReference type="KEGG" id="salf:SMD44_01498"/>